<reference evidence="5" key="1">
    <citation type="journal article" date="2023" name="Nat. Commun.">
        <title>Diploid and tetraploid genomes of Acorus and the evolution of monocots.</title>
        <authorList>
            <person name="Ma L."/>
            <person name="Liu K.W."/>
            <person name="Li Z."/>
            <person name="Hsiao Y.Y."/>
            <person name="Qi Y."/>
            <person name="Fu T."/>
            <person name="Tang G.D."/>
            <person name="Zhang D."/>
            <person name="Sun W.H."/>
            <person name="Liu D.K."/>
            <person name="Li Y."/>
            <person name="Chen G.Z."/>
            <person name="Liu X.D."/>
            <person name="Liao X.Y."/>
            <person name="Jiang Y.T."/>
            <person name="Yu X."/>
            <person name="Hao Y."/>
            <person name="Huang J."/>
            <person name="Zhao X.W."/>
            <person name="Ke S."/>
            <person name="Chen Y.Y."/>
            <person name="Wu W.L."/>
            <person name="Hsu J.L."/>
            <person name="Lin Y.F."/>
            <person name="Huang M.D."/>
            <person name="Li C.Y."/>
            <person name="Huang L."/>
            <person name="Wang Z.W."/>
            <person name="Zhao X."/>
            <person name="Zhong W.Y."/>
            <person name="Peng D.H."/>
            <person name="Ahmad S."/>
            <person name="Lan S."/>
            <person name="Zhang J.S."/>
            <person name="Tsai W.C."/>
            <person name="Van de Peer Y."/>
            <person name="Liu Z.J."/>
        </authorList>
    </citation>
    <scope>NUCLEOTIDE SEQUENCE</scope>
    <source>
        <strain evidence="5">CP</strain>
    </source>
</reference>
<evidence type="ECO:0000256" key="1">
    <source>
        <dbReference type="ARBA" id="ARBA00004123"/>
    </source>
</evidence>
<evidence type="ECO:0000313" key="5">
    <source>
        <dbReference type="EMBL" id="KAK1294196.1"/>
    </source>
</evidence>
<comment type="subcellular location">
    <subcellularLocation>
        <location evidence="1">Nucleus</location>
    </subcellularLocation>
</comment>
<keyword evidence="2" id="KW-0539">Nucleus</keyword>
<dbReference type="InterPro" id="IPR039781">
    <property type="entry name" value="Rad21/Rec8-like"/>
</dbReference>
<feature type="region of interest" description="Disordered" evidence="3">
    <location>
        <begin position="426"/>
        <end position="496"/>
    </location>
</feature>
<organism evidence="5 6">
    <name type="scientific">Acorus calamus</name>
    <name type="common">Sweet flag</name>
    <dbReference type="NCBI Taxonomy" id="4465"/>
    <lineage>
        <taxon>Eukaryota</taxon>
        <taxon>Viridiplantae</taxon>
        <taxon>Streptophyta</taxon>
        <taxon>Embryophyta</taxon>
        <taxon>Tracheophyta</taxon>
        <taxon>Spermatophyta</taxon>
        <taxon>Magnoliopsida</taxon>
        <taxon>Liliopsida</taxon>
        <taxon>Acoraceae</taxon>
        <taxon>Acorus</taxon>
    </lineage>
</organism>
<keyword evidence="6" id="KW-1185">Reference proteome</keyword>
<evidence type="ECO:0000256" key="2">
    <source>
        <dbReference type="ARBA" id="ARBA00023242"/>
    </source>
</evidence>
<evidence type="ECO:0000313" key="6">
    <source>
        <dbReference type="Proteomes" id="UP001180020"/>
    </source>
</evidence>
<feature type="compositionally biased region" description="Polar residues" evidence="3">
    <location>
        <begin position="449"/>
        <end position="471"/>
    </location>
</feature>
<dbReference type="PANTHER" id="PTHR12585:SF73">
    <property type="entry name" value="SISTER CHROMATID COHESION 1 PROTEIN 2"/>
    <property type="match status" value="1"/>
</dbReference>
<name>A0AAV9CZX6_ACOCL</name>
<comment type="caution">
    <text evidence="5">The sequence shown here is derived from an EMBL/GenBank/DDBJ whole genome shotgun (WGS) entry which is preliminary data.</text>
</comment>
<sequence length="592" mass="66876">MFDSQSLISKGGPLGTVWIAAHCLTRLKKHEILKTDILFSIKEIIQPRFPITYRIQAHLLLGVVKIYSKKVEYFRHDCDLTLFRLRESYVCKKIKLPEVLMSAPRINYTISIPKRFELDSFDLGILDENAHAESPKRNTLKDTSGDEIHEPSFLDQFYSGEMNTNAGRGSTCFTPVQNVFSPQMMDIDLEAGRFHDLSDLREIKEKFENIQSTMEEHVVQEICPSVSEKNKDFQNDYTTPGEHVNHESELGSKDLFGAEMQVERVETFAEKIKSPDVHLELQNSLIVTPRHYETRTSARKHLKPDVHCSTGPFSPEITGVTTPTKRELLKPSRKRKCPYDEHIVLSNKIMRQAINDPSSLVCNRRKAPLTALNASKTSMISNIQNYFMTPLFSGISSDLKALFQGKNFNFSKPKKLDIMKIELPSTPSKRKTVAHEEAPADSLAPCVQKASTVSDVPSTPLNRQLSSQQKYSASTSTSPSSEESSQRSENGVRSQMPGVEADEALSAMEAAESAPNLMDWESDSVQEDIQCQEGWSVRTRALARYLRNSFLEQKNKGWSGISLGGMLEGKTRTKCATVFYETLVHVFFLVKY</sequence>
<proteinExistence type="predicted"/>
<protein>
    <submittedName>
        <fullName evidence="5">Sister chromatid cohesion 1 protein 3</fullName>
    </submittedName>
</protein>
<dbReference type="GO" id="GO:1990414">
    <property type="term" value="P:replication-born double-strand break repair via sister chromatid exchange"/>
    <property type="evidence" value="ECO:0007669"/>
    <property type="project" value="TreeGrafter"/>
</dbReference>
<feature type="domain" description="Rad21/Rec8-like protein N-terminal" evidence="4">
    <location>
        <begin position="1"/>
        <end position="97"/>
    </location>
</feature>
<dbReference type="InterPro" id="IPR006910">
    <property type="entry name" value="Rad21_Rec8_N"/>
</dbReference>
<dbReference type="AlphaFoldDB" id="A0AAV9CZX6"/>
<dbReference type="EMBL" id="JAUJYO010000016">
    <property type="protein sequence ID" value="KAK1294196.1"/>
    <property type="molecule type" value="Genomic_DNA"/>
</dbReference>
<dbReference type="GO" id="GO:0005634">
    <property type="term" value="C:nucleus"/>
    <property type="evidence" value="ECO:0007669"/>
    <property type="project" value="UniProtKB-SubCell"/>
</dbReference>
<feature type="compositionally biased region" description="Low complexity" evidence="3">
    <location>
        <begin position="472"/>
        <end position="489"/>
    </location>
</feature>
<dbReference type="PANTHER" id="PTHR12585">
    <property type="entry name" value="SCC1 / RAD21 FAMILY MEMBER"/>
    <property type="match status" value="1"/>
</dbReference>
<dbReference type="GO" id="GO:0008278">
    <property type="term" value="C:cohesin complex"/>
    <property type="evidence" value="ECO:0007669"/>
    <property type="project" value="InterPro"/>
</dbReference>
<reference evidence="5" key="2">
    <citation type="submission" date="2023-06" db="EMBL/GenBank/DDBJ databases">
        <authorList>
            <person name="Ma L."/>
            <person name="Liu K.-W."/>
            <person name="Li Z."/>
            <person name="Hsiao Y.-Y."/>
            <person name="Qi Y."/>
            <person name="Fu T."/>
            <person name="Tang G."/>
            <person name="Zhang D."/>
            <person name="Sun W.-H."/>
            <person name="Liu D.-K."/>
            <person name="Li Y."/>
            <person name="Chen G.-Z."/>
            <person name="Liu X.-D."/>
            <person name="Liao X.-Y."/>
            <person name="Jiang Y.-T."/>
            <person name="Yu X."/>
            <person name="Hao Y."/>
            <person name="Huang J."/>
            <person name="Zhao X.-W."/>
            <person name="Ke S."/>
            <person name="Chen Y.-Y."/>
            <person name="Wu W.-L."/>
            <person name="Hsu J.-L."/>
            <person name="Lin Y.-F."/>
            <person name="Huang M.-D."/>
            <person name="Li C.-Y."/>
            <person name="Huang L."/>
            <person name="Wang Z.-W."/>
            <person name="Zhao X."/>
            <person name="Zhong W.-Y."/>
            <person name="Peng D.-H."/>
            <person name="Ahmad S."/>
            <person name="Lan S."/>
            <person name="Zhang J.-S."/>
            <person name="Tsai W.-C."/>
            <person name="Van De Peer Y."/>
            <person name="Liu Z.-J."/>
        </authorList>
    </citation>
    <scope>NUCLEOTIDE SEQUENCE</scope>
    <source>
        <strain evidence="5">CP</strain>
        <tissue evidence="5">Leaves</tissue>
    </source>
</reference>
<dbReference type="Proteomes" id="UP001180020">
    <property type="component" value="Unassembled WGS sequence"/>
</dbReference>
<gene>
    <name evidence="5" type="primary">SYN3</name>
    <name evidence="5" type="ORF">QJS10_CPA16g00191</name>
</gene>
<dbReference type="GO" id="GO:0003682">
    <property type="term" value="F:chromatin binding"/>
    <property type="evidence" value="ECO:0007669"/>
    <property type="project" value="TreeGrafter"/>
</dbReference>
<dbReference type="Pfam" id="PF04825">
    <property type="entry name" value="Rad21_Rec8_N"/>
    <property type="match status" value="1"/>
</dbReference>
<evidence type="ECO:0000259" key="4">
    <source>
        <dbReference type="Pfam" id="PF04825"/>
    </source>
</evidence>
<dbReference type="CDD" id="cd21793">
    <property type="entry name" value="Rad21_Rec8_M_AtSYN1-like"/>
    <property type="match status" value="1"/>
</dbReference>
<dbReference type="GO" id="GO:0007062">
    <property type="term" value="P:sister chromatid cohesion"/>
    <property type="evidence" value="ECO:0007669"/>
    <property type="project" value="InterPro"/>
</dbReference>
<accession>A0AAV9CZX6</accession>
<evidence type="ECO:0000256" key="3">
    <source>
        <dbReference type="SAM" id="MobiDB-lite"/>
    </source>
</evidence>